<protein>
    <submittedName>
        <fullName evidence="2">Uncharacterized protein</fullName>
    </submittedName>
</protein>
<evidence type="ECO:0000256" key="1">
    <source>
        <dbReference type="SAM" id="MobiDB-lite"/>
    </source>
</evidence>
<sequence>MEEVSGAVGEMEEVSGAVGEVEEVSGAVGEVEEVSGAVGEVEEVSGAVGEVEEVSGAVGEVVGYESIKSASRMNSAIVIFLDDEAKVETCRGSLYVHPCSSVGEPGKKNHDFKRTSVHLK</sequence>
<evidence type="ECO:0000313" key="2">
    <source>
        <dbReference type="EMBL" id="KAJ3581640.1"/>
    </source>
</evidence>
<name>A0A9Q0D4A5_9TELE</name>
<evidence type="ECO:0000313" key="3">
    <source>
        <dbReference type="Proteomes" id="UP001148018"/>
    </source>
</evidence>
<reference evidence="2" key="1">
    <citation type="submission" date="2022-07" db="EMBL/GenBank/DDBJ databases">
        <title>Chromosome-level genome of Muraenolepis orangiensis.</title>
        <authorList>
            <person name="Kim J."/>
        </authorList>
    </citation>
    <scope>NUCLEOTIDE SEQUENCE</scope>
    <source>
        <strain evidence="2">KU_S4_2022</strain>
        <tissue evidence="2">Muscle</tissue>
    </source>
</reference>
<feature type="region of interest" description="Disordered" evidence="1">
    <location>
        <begin position="1"/>
        <end position="22"/>
    </location>
</feature>
<keyword evidence="3" id="KW-1185">Reference proteome</keyword>
<comment type="caution">
    <text evidence="2">The sequence shown here is derived from an EMBL/GenBank/DDBJ whole genome shotgun (WGS) entry which is preliminary data.</text>
</comment>
<dbReference type="AlphaFoldDB" id="A0A9Q0D4A5"/>
<feature type="region of interest" description="Disordered" evidence="1">
    <location>
        <begin position="101"/>
        <end position="120"/>
    </location>
</feature>
<organism evidence="2 3">
    <name type="scientific">Muraenolepis orangiensis</name>
    <name type="common">Patagonian moray cod</name>
    <dbReference type="NCBI Taxonomy" id="630683"/>
    <lineage>
        <taxon>Eukaryota</taxon>
        <taxon>Metazoa</taxon>
        <taxon>Chordata</taxon>
        <taxon>Craniata</taxon>
        <taxon>Vertebrata</taxon>
        <taxon>Euteleostomi</taxon>
        <taxon>Actinopterygii</taxon>
        <taxon>Neopterygii</taxon>
        <taxon>Teleostei</taxon>
        <taxon>Neoteleostei</taxon>
        <taxon>Acanthomorphata</taxon>
        <taxon>Zeiogadaria</taxon>
        <taxon>Gadariae</taxon>
        <taxon>Gadiformes</taxon>
        <taxon>Muraenolepidoidei</taxon>
        <taxon>Muraenolepididae</taxon>
        <taxon>Muraenolepis</taxon>
    </lineage>
</organism>
<dbReference type="EMBL" id="JANIIK010002230">
    <property type="protein sequence ID" value="KAJ3581640.1"/>
    <property type="molecule type" value="Genomic_DNA"/>
</dbReference>
<feature type="compositionally biased region" description="Basic and acidic residues" evidence="1">
    <location>
        <begin position="105"/>
        <end position="114"/>
    </location>
</feature>
<gene>
    <name evidence="2" type="ORF">NHX12_016426</name>
</gene>
<proteinExistence type="predicted"/>
<accession>A0A9Q0D4A5</accession>
<dbReference type="Proteomes" id="UP001148018">
    <property type="component" value="Unassembled WGS sequence"/>
</dbReference>